<dbReference type="OrthoDB" id="5016488at2759"/>
<dbReference type="Pfam" id="PF13427">
    <property type="entry name" value="AadA_C"/>
    <property type="match status" value="1"/>
</dbReference>
<dbReference type="InParanoid" id="Q5BDS5"/>
<proteinExistence type="predicted"/>
<dbReference type="AlphaFoldDB" id="Q5BDS5"/>
<dbReference type="GO" id="GO:0016779">
    <property type="term" value="F:nucleotidyltransferase activity"/>
    <property type="evidence" value="ECO:0007669"/>
    <property type="project" value="InterPro"/>
</dbReference>
<dbReference type="GeneID" id="2877082"/>
<evidence type="ECO:0000259" key="2">
    <source>
        <dbReference type="Pfam" id="PF01909"/>
    </source>
</evidence>
<evidence type="ECO:0000313" key="5">
    <source>
        <dbReference type="Proteomes" id="UP000000560"/>
    </source>
</evidence>
<feature type="domain" description="Adenylyltransferase AadA C-terminal" evidence="3">
    <location>
        <begin position="158"/>
        <end position="223"/>
    </location>
</feature>
<accession>C8VS76</accession>
<evidence type="ECO:0000313" key="4">
    <source>
        <dbReference type="EMBL" id="CBF87750.1"/>
    </source>
</evidence>
<evidence type="ECO:0008006" key="6">
    <source>
        <dbReference type="Google" id="ProtNLM"/>
    </source>
</evidence>
<dbReference type="KEGG" id="ani:ANIA_01305"/>
<protein>
    <recommendedName>
        <fullName evidence="6">Adenylyltransferase AadA C-terminal domain-containing protein</fullName>
    </recommendedName>
</protein>
<dbReference type="Proteomes" id="UP000000560">
    <property type="component" value="Chromosome VIII"/>
</dbReference>
<dbReference type="InterPro" id="IPR025184">
    <property type="entry name" value="AadA_C"/>
</dbReference>
<dbReference type="CDD" id="cd05403">
    <property type="entry name" value="NT_KNTase_like"/>
    <property type="match status" value="1"/>
</dbReference>
<dbReference type="Pfam" id="PF01909">
    <property type="entry name" value="NTP_transf_2"/>
    <property type="match status" value="1"/>
</dbReference>
<accession>Q5BDS5</accession>
<sequence length="269" mass="30001">MSKKAHLAPYLTRLLDTLQQELKDNLLAVYLFGSAGYDAYEPDTSDVDVYAVIHEPISDYKQLSRKISHASIPCPARKLEFVLFTRANAALQTNNLQFEMNFNTGRDMDDYTNLDPSTEPRFWFLIDLAMGCVQGTALCGPPAGEVFAAPKVEWIIDSLIESLDWHRRQPSLTSDGILNACRALRFAKTGTWGSKKDGGNWVVDYFKEHDVHVVSLALDARHSRVGVPQDQAEKFLDFPLIKDSIAQLPLIANLQEDMSPLAGSSPSIN</sequence>
<dbReference type="HOGENOM" id="CLU_074146_0_0_1"/>
<dbReference type="RefSeq" id="XP_658909.1">
    <property type="nucleotide sequence ID" value="XM_653817.1"/>
</dbReference>
<reference evidence="5" key="1">
    <citation type="journal article" date="2005" name="Nature">
        <title>Sequencing of Aspergillus nidulans and comparative analysis with A. fumigatus and A. oryzae.</title>
        <authorList>
            <person name="Galagan J.E."/>
            <person name="Calvo S.E."/>
            <person name="Cuomo C."/>
            <person name="Ma L.J."/>
            <person name="Wortman J.R."/>
            <person name="Batzoglou S."/>
            <person name="Lee S.I."/>
            <person name="Basturkmen M."/>
            <person name="Spevak C.C."/>
            <person name="Clutterbuck J."/>
            <person name="Kapitonov V."/>
            <person name="Jurka J."/>
            <person name="Scazzocchio C."/>
            <person name="Farman M."/>
            <person name="Butler J."/>
            <person name="Purcell S."/>
            <person name="Harris S."/>
            <person name="Braus G.H."/>
            <person name="Draht O."/>
            <person name="Busch S."/>
            <person name="D'Enfert C."/>
            <person name="Bouchier C."/>
            <person name="Goldman G.H."/>
            <person name="Bell-Pedersen D."/>
            <person name="Griffiths-Jones S."/>
            <person name="Doonan J.H."/>
            <person name="Yu J."/>
            <person name="Vienken K."/>
            <person name="Pain A."/>
            <person name="Freitag M."/>
            <person name="Selker E.U."/>
            <person name="Archer D.B."/>
            <person name="Penalva M.A."/>
            <person name="Oakley B.R."/>
            <person name="Momany M."/>
            <person name="Tanaka T."/>
            <person name="Kumagai T."/>
            <person name="Asai K."/>
            <person name="Machida M."/>
            <person name="Nierman W.C."/>
            <person name="Denning D.W."/>
            <person name="Caddick M."/>
            <person name="Hynes M."/>
            <person name="Paoletti M."/>
            <person name="Fischer R."/>
            <person name="Miller B."/>
            <person name="Dyer P."/>
            <person name="Sachs M.S."/>
            <person name="Osmani S.A."/>
            <person name="Birren B.W."/>
        </authorList>
    </citation>
    <scope>NUCLEOTIDE SEQUENCE [LARGE SCALE GENOMIC DNA]</scope>
    <source>
        <strain evidence="5">FGSC A4 / ATCC 38163 / CBS 112.46 / NRRL 194 / M139</strain>
    </source>
</reference>
<dbReference type="InterPro" id="IPR043519">
    <property type="entry name" value="NT_sf"/>
</dbReference>
<dbReference type="OMA" id="MNFNTGR"/>
<feature type="domain" description="Polymerase nucleotidyl transferase" evidence="2">
    <location>
        <begin position="13"/>
        <end position="59"/>
    </location>
</feature>
<evidence type="ECO:0000256" key="1">
    <source>
        <dbReference type="ARBA" id="ARBA00022679"/>
    </source>
</evidence>
<reference evidence="5" key="2">
    <citation type="journal article" date="2009" name="Fungal Genet. Biol.">
        <title>The 2008 update of the Aspergillus nidulans genome annotation: a community effort.</title>
        <authorList>
            <person name="Wortman J.R."/>
            <person name="Gilsenan J.M."/>
            <person name="Joardar V."/>
            <person name="Deegan J."/>
            <person name="Clutterbuck J."/>
            <person name="Andersen M.R."/>
            <person name="Archer D."/>
            <person name="Bencina M."/>
            <person name="Braus G."/>
            <person name="Coutinho P."/>
            <person name="von Dohren H."/>
            <person name="Doonan J."/>
            <person name="Driessen A.J."/>
            <person name="Durek P."/>
            <person name="Espeso E."/>
            <person name="Fekete E."/>
            <person name="Flipphi M."/>
            <person name="Estrada C.G."/>
            <person name="Geysens S."/>
            <person name="Goldman G."/>
            <person name="de Groot P.W."/>
            <person name="Hansen K."/>
            <person name="Harris S.D."/>
            <person name="Heinekamp T."/>
            <person name="Helmstaedt K."/>
            <person name="Henrissat B."/>
            <person name="Hofmann G."/>
            <person name="Homan T."/>
            <person name="Horio T."/>
            <person name="Horiuchi H."/>
            <person name="James S."/>
            <person name="Jones M."/>
            <person name="Karaffa L."/>
            <person name="Karanyi Z."/>
            <person name="Kato M."/>
            <person name="Keller N."/>
            <person name="Kelly D.E."/>
            <person name="Kiel J.A."/>
            <person name="Kim J.M."/>
            <person name="van der Klei I.J."/>
            <person name="Klis F.M."/>
            <person name="Kovalchuk A."/>
            <person name="Krasevec N."/>
            <person name="Kubicek C.P."/>
            <person name="Liu B."/>
            <person name="Maccabe A."/>
            <person name="Meyer V."/>
            <person name="Mirabito P."/>
            <person name="Miskei M."/>
            <person name="Mos M."/>
            <person name="Mullins J."/>
            <person name="Nelson D.R."/>
            <person name="Nielsen J."/>
            <person name="Oakley B.R."/>
            <person name="Osmani S.A."/>
            <person name="Pakula T."/>
            <person name="Paszewski A."/>
            <person name="Paulsen I."/>
            <person name="Pilsyk S."/>
            <person name="Pocsi I."/>
            <person name="Punt P.J."/>
            <person name="Ram A.F."/>
            <person name="Ren Q."/>
            <person name="Robellet X."/>
            <person name="Robson G."/>
            <person name="Seiboth B."/>
            <person name="van Solingen P."/>
            <person name="Specht T."/>
            <person name="Sun J."/>
            <person name="Taheri-Talesh N."/>
            <person name="Takeshita N."/>
            <person name="Ussery D."/>
            <person name="vanKuyk P.A."/>
            <person name="Visser H."/>
            <person name="van de Vondervoort P.J."/>
            <person name="de Vries R.P."/>
            <person name="Walton J."/>
            <person name="Xiang X."/>
            <person name="Xiong Y."/>
            <person name="Zeng A.P."/>
            <person name="Brandt B.W."/>
            <person name="Cornell M.J."/>
            <person name="van den Hondel C.A."/>
            <person name="Visser J."/>
            <person name="Oliver S.G."/>
            <person name="Turner G."/>
        </authorList>
    </citation>
    <scope>GENOME REANNOTATION</scope>
    <source>
        <strain evidence="5">FGSC A4 / ATCC 38163 / CBS 112.46 / NRRL 194 / M139</strain>
    </source>
</reference>
<dbReference type="InterPro" id="IPR002934">
    <property type="entry name" value="Polymerase_NTP_transf_dom"/>
</dbReference>
<dbReference type="SUPFAM" id="SSF81301">
    <property type="entry name" value="Nucleotidyltransferase"/>
    <property type="match status" value="1"/>
</dbReference>
<gene>
    <name evidence="4" type="ORF">ANIA_01305</name>
</gene>
<keyword evidence="1" id="KW-0808">Transferase</keyword>
<organism evidence="4 5">
    <name type="scientific">Emericella nidulans (strain FGSC A4 / ATCC 38163 / CBS 112.46 / NRRL 194 / M139)</name>
    <name type="common">Aspergillus nidulans</name>
    <dbReference type="NCBI Taxonomy" id="227321"/>
    <lineage>
        <taxon>Eukaryota</taxon>
        <taxon>Fungi</taxon>
        <taxon>Dikarya</taxon>
        <taxon>Ascomycota</taxon>
        <taxon>Pezizomycotina</taxon>
        <taxon>Eurotiomycetes</taxon>
        <taxon>Eurotiomycetidae</taxon>
        <taxon>Eurotiales</taxon>
        <taxon>Aspergillaceae</taxon>
        <taxon>Aspergillus</taxon>
        <taxon>Aspergillus subgen. Nidulantes</taxon>
    </lineage>
</organism>
<dbReference type="EMBL" id="BN001308">
    <property type="protein sequence ID" value="CBF87750.1"/>
    <property type="molecule type" value="Genomic_DNA"/>
</dbReference>
<dbReference type="eggNOG" id="ENOG502SHHH">
    <property type="taxonomic scope" value="Eukaryota"/>
</dbReference>
<keyword evidence="5" id="KW-1185">Reference proteome</keyword>
<name>Q5BDS5_EMENI</name>
<dbReference type="Gene3D" id="3.30.460.10">
    <property type="entry name" value="Beta Polymerase, domain 2"/>
    <property type="match status" value="1"/>
</dbReference>
<evidence type="ECO:0000259" key="3">
    <source>
        <dbReference type="Pfam" id="PF13427"/>
    </source>
</evidence>